<dbReference type="InterPro" id="IPR019692">
    <property type="entry name" value="CFP-6_PH"/>
</dbReference>
<dbReference type="OrthoDB" id="3824918at2"/>
<dbReference type="Pfam" id="PF10756">
    <property type="entry name" value="bPH_6"/>
    <property type="match status" value="1"/>
</dbReference>
<dbReference type="EMBL" id="VENP01000067">
    <property type="protein sequence ID" value="TNU73073.1"/>
    <property type="molecule type" value="Genomic_DNA"/>
</dbReference>
<dbReference type="Proteomes" id="UP000313849">
    <property type="component" value="Unassembled WGS sequence"/>
</dbReference>
<name>A0A5C5B7W8_9MICO</name>
<gene>
    <name evidence="3" type="ORF">FH969_13375</name>
</gene>
<keyword evidence="1" id="KW-0472">Membrane</keyword>
<protein>
    <submittedName>
        <fullName evidence="3">PH domain-containing protein</fullName>
    </submittedName>
</protein>
<evidence type="ECO:0000259" key="2">
    <source>
        <dbReference type="Pfam" id="PF10756"/>
    </source>
</evidence>
<comment type="caution">
    <text evidence="3">The sequence shown here is derived from an EMBL/GenBank/DDBJ whole genome shotgun (WGS) entry which is preliminary data.</text>
</comment>
<feature type="domain" description="Low molecular weight protein antigen 6 PH" evidence="2">
    <location>
        <begin position="86"/>
        <end position="147"/>
    </location>
</feature>
<feature type="transmembrane region" description="Helical" evidence="1">
    <location>
        <begin position="54"/>
        <end position="76"/>
    </location>
</feature>
<keyword evidence="1" id="KW-1133">Transmembrane helix</keyword>
<organism evidence="3 4">
    <name type="scientific">Miniimonas arenae</name>
    <dbReference type="NCBI Taxonomy" id="676201"/>
    <lineage>
        <taxon>Bacteria</taxon>
        <taxon>Bacillati</taxon>
        <taxon>Actinomycetota</taxon>
        <taxon>Actinomycetes</taxon>
        <taxon>Micrococcales</taxon>
        <taxon>Beutenbergiaceae</taxon>
        <taxon>Miniimonas</taxon>
    </lineage>
</organism>
<feature type="transmembrane region" description="Helical" evidence="1">
    <location>
        <begin position="29"/>
        <end position="48"/>
    </location>
</feature>
<accession>A0A5C5B7W8</accession>
<evidence type="ECO:0000313" key="3">
    <source>
        <dbReference type="EMBL" id="TNU73073.1"/>
    </source>
</evidence>
<sequence length="161" mass="17337">MTAPRGPVEPDGVPAGALAPFRPRLARRVTVVLAPVIVASLIALFVFVRPNAATVLTLSDYLLMVVFAGALLVILWRQGTVTAVPDRDGITVRNLVRTTRVAWNEVVSVRFSSDRAWAQLDLADGEQLAVMAVQSADGAQARREAQRLAALAERFGGAREH</sequence>
<proteinExistence type="predicted"/>
<keyword evidence="1" id="KW-0812">Transmembrane</keyword>
<evidence type="ECO:0000256" key="1">
    <source>
        <dbReference type="SAM" id="Phobius"/>
    </source>
</evidence>
<reference evidence="3 4" key="1">
    <citation type="submission" date="2019-06" db="EMBL/GenBank/DDBJ databases">
        <title>Draft genome sequence of Miniimonas arenae KCTC 19750T isolated from sea sand.</title>
        <authorList>
            <person name="Park S.-J."/>
        </authorList>
    </citation>
    <scope>NUCLEOTIDE SEQUENCE [LARGE SCALE GENOMIC DNA]</scope>
    <source>
        <strain evidence="3 4">KCTC 19750</strain>
    </source>
</reference>
<evidence type="ECO:0000313" key="4">
    <source>
        <dbReference type="Proteomes" id="UP000313849"/>
    </source>
</evidence>
<dbReference type="AlphaFoldDB" id="A0A5C5B7W8"/>
<keyword evidence="4" id="KW-1185">Reference proteome</keyword>